<sequence length="238" mass="24531">MRGKVFALAIAAVSVTSLSACDVAFASTYEDDATLKGKITAVRIDHIDSGSVTLHGGSSKTSLHRKVKHRGDKPEGPSYRIENGVLTLRGCGSDCSVSYTVELPAGLPVSGGTSNGSITLSKVGKVDVSTNSGSVRLDGAAGPIKVRTDNGEIRGSGLKGGVDAETDNGDVTLTPGSPQDVRAKTDNGEVSVTMPAGRYRVSTHTGDGDRRLGIPNDPSAKYRLDVSTSNGDITTWAA</sequence>
<dbReference type="InterPro" id="IPR025164">
    <property type="entry name" value="Toastrack_DUF4097"/>
</dbReference>
<feature type="chain" id="PRO_5012172773" evidence="2">
    <location>
        <begin position="27"/>
        <end position="238"/>
    </location>
</feature>
<name>A0A238VZ81_9ACTN</name>
<dbReference type="PROSITE" id="PS51257">
    <property type="entry name" value="PROKAR_LIPOPROTEIN"/>
    <property type="match status" value="1"/>
</dbReference>
<dbReference type="AlphaFoldDB" id="A0A238VZ81"/>
<evidence type="ECO:0000256" key="1">
    <source>
        <dbReference type="SAM" id="MobiDB-lite"/>
    </source>
</evidence>
<evidence type="ECO:0000259" key="3">
    <source>
        <dbReference type="Pfam" id="PF13349"/>
    </source>
</evidence>
<dbReference type="EMBL" id="FZNP01000002">
    <property type="protein sequence ID" value="SNR39467.1"/>
    <property type="molecule type" value="Genomic_DNA"/>
</dbReference>
<feature type="compositionally biased region" description="Basic residues" evidence="1">
    <location>
        <begin position="62"/>
        <end position="71"/>
    </location>
</feature>
<reference evidence="5" key="1">
    <citation type="submission" date="2017-06" db="EMBL/GenBank/DDBJ databases">
        <authorList>
            <person name="Varghese N."/>
            <person name="Submissions S."/>
        </authorList>
    </citation>
    <scope>NUCLEOTIDE SEQUENCE [LARGE SCALE GENOMIC DNA]</scope>
    <source>
        <strain evidence="5">DSM 44485</strain>
    </source>
</reference>
<proteinExistence type="predicted"/>
<evidence type="ECO:0000256" key="2">
    <source>
        <dbReference type="SAM" id="SignalP"/>
    </source>
</evidence>
<dbReference type="Pfam" id="PF13349">
    <property type="entry name" value="DUF4097"/>
    <property type="match status" value="1"/>
</dbReference>
<feature type="region of interest" description="Disordered" evidence="1">
    <location>
        <begin position="53"/>
        <end position="78"/>
    </location>
</feature>
<protein>
    <submittedName>
        <fullName evidence="4">Putative adhesin</fullName>
    </submittedName>
</protein>
<feature type="domain" description="DUF4097" evidence="3">
    <location>
        <begin position="113"/>
        <end position="234"/>
    </location>
</feature>
<feature type="signal peptide" evidence="2">
    <location>
        <begin position="1"/>
        <end position="26"/>
    </location>
</feature>
<evidence type="ECO:0000313" key="4">
    <source>
        <dbReference type="EMBL" id="SNR39467.1"/>
    </source>
</evidence>
<organism evidence="4 5">
    <name type="scientific">Actinomadura mexicana</name>
    <dbReference type="NCBI Taxonomy" id="134959"/>
    <lineage>
        <taxon>Bacteria</taxon>
        <taxon>Bacillati</taxon>
        <taxon>Actinomycetota</taxon>
        <taxon>Actinomycetes</taxon>
        <taxon>Streptosporangiales</taxon>
        <taxon>Thermomonosporaceae</taxon>
        <taxon>Actinomadura</taxon>
    </lineage>
</organism>
<evidence type="ECO:0000313" key="5">
    <source>
        <dbReference type="Proteomes" id="UP000198420"/>
    </source>
</evidence>
<keyword evidence="2" id="KW-0732">Signal</keyword>
<feature type="region of interest" description="Disordered" evidence="1">
    <location>
        <begin position="146"/>
        <end position="169"/>
    </location>
</feature>
<keyword evidence="5" id="KW-1185">Reference proteome</keyword>
<dbReference type="Proteomes" id="UP000198420">
    <property type="component" value="Unassembled WGS sequence"/>
</dbReference>
<accession>A0A238VZ81</accession>
<gene>
    <name evidence="4" type="ORF">SAMN06265355_102542</name>
</gene>